<keyword evidence="6" id="KW-1185">Reference proteome</keyword>
<proteinExistence type="predicted"/>
<feature type="domain" description="HTH araC/xylS-type" evidence="4">
    <location>
        <begin position="7"/>
        <end position="105"/>
    </location>
</feature>
<evidence type="ECO:0000256" key="3">
    <source>
        <dbReference type="ARBA" id="ARBA00023163"/>
    </source>
</evidence>
<dbReference type="GO" id="GO:0043565">
    <property type="term" value="F:sequence-specific DNA binding"/>
    <property type="evidence" value="ECO:0007669"/>
    <property type="project" value="InterPro"/>
</dbReference>
<comment type="caution">
    <text evidence="5">The sequence shown here is derived from an EMBL/GenBank/DDBJ whole genome shotgun (WGS) entry which is preliminary data.</text>
</comment>
<dbReference type="PANTHER" id="PTHR46796">
    <property type="entry name" value="HTH-TYPE TRANSCRIPTIONAL ACTIVATOR RHAS-RELATED"/>
    <property type="match status" value="1"/>
</dbReference>
<dbReference type="EMBL" id="WWEQ01000011">
    <property type="protein sequence ID" value="MYM19163.1"/>
    <property type="molecule type" value="Genomic_DNA"/>
</dbReference>
<dbReference type="Proteomes" id="UP000469215">
    <property type="component" value="Unassembled WGS sequence"/>
</dbReference>
<dbReference type="InterPro" id="IPR050204">
    <property type="entry name" value="AraC_XylS_family_regulators"/>
</dbReference>
<dbReference type="AlphaFoldDB" id="A0A6N9H5J5"/>
<evidence type="ECO:0000256" key="1">
    <source>
        <dbReference type="ARBA" id="ARBA00023015"/>
    </source>
</evidence>
<dbReference type="InterPro" id="IPR009057">
    <property type="entry name" value="Homeodomain-like_sf"/>
</dbReference>
<evidence type="ECO:0000313" key="6">
    <source>
        <dbReference type="Proteomes" id="UP000469215"/>
    </source>
</evidence>
<dbReference type="SMART" id="SM00342">
    <property type="entry name" value="HTH_ARAC"/>
    <property type="match status" value="1"/>
</dbReference>
<sequence length="239" mass="25283">MSAQAVAAAAAFLQARLGEPIGWEDAAAHVGYSAFHFSRMFARRTAMSPGRYLAVLRFHAAKRLLLAADDDVVDVCTAVGFASHATFTRRFAAVVGTPPARFRRLADALAERSTQPFAIGASTGPAVRVSLRLPERGLRRPWHVWLGWYPEPVPIGLPTAGVLVEGDDDVELPLCPGAPHLLGFAVDPTAEALAQLAPDAPLVSGWPRPLRAPAAVTLTFAAPPRPAVPLLSALPSLAP</sequence>
<dbReference type="GO" id="GO:0003700">
    <property type="term" value="F:DNA-binding transcription factor activity"/>
    <property type="evidence" value="ECO:0007669"/>
    <property type="project" value="InterPro"/>
</dbReference>
<accession>A0A6N9H5J5</accession>
<keyword evidence="1" id="KW-0805">Transcription regulation</keyword>
<protein>
    <submittedName>
        <fullName evidence="5">Helix-turn-helix domain-containing protein</fullName>
    </submittedName>
</protein>
<dbReference type="PANTHER" id="PTHR46796:SF2">
    <property type="entry name" value="TRANSCRIPTIONAL REGULATORY PROTEIN"/>
    <property type="match status" value="1"/>
</dbReference>
<name>A0A6N9H5J5_9MICO</name>
<dbReference type="PROSITE" id="PS01124">
    <property type="entry name" value="HTH_ARAC_FAMILY_2"/>
    <property type="match status" value="1"/>
</dbReference>
<keyword evidence="2" id="KW-0238">DNA-binding</keyword>
<dbReference type="InterPro" id="IPR018060">
    <property type="entry name" value="HTH_AraC"/>
</dbReference>
<dbReference type="SUPFAM" id="SSF46689">
    <property type="entry name" value="Homeodomain-like"/>
    <property type="match status" value="2"/>
</dbReference>
<evidence type="ECO:0000313" key="5">
    <source>
        <dbReference type="EMBL" id="MYM19163.1"/>
    </source>
</evidence>
<reference evidence="5 6" key="1">
    <citation type="submission" date="2020-01" db="EMBL/GenBank/DDBJ databases">
        <authorList>
            <person name="Deng T."/>
        </authorList>
    </citation>
    <scope>NUCLEOTIDE SEQUENCE [LARGE SCALE GENOMIC DNA]</scope>
    <source>
        <strain evidence="5 6">5221</strain>
    </source>
</reference>
<dbReference type="RefSeq" id="WP_160952599.1">
    <property type="nucleotide sequence ID" value="NZ_WWEQ01000011.1"/>
</dbReference>
<keyword evidence="3" id="KW-0804">Transcription</keyword>
<organism evidence="5 6">
    <name type="scientific">Brevibacterium rongguiense</name>
    <dbReference type="NCBI Taxonomy" id="2695267"/>
    <lineage>
        <taxon>Bacteria</taxon>
        <taxon>Bacillati</taxon>
        <taxon>Actinomycetota</taxon>
        <taxon>Actinomycetes</taxon>
        <taxon>Micrococcales</taxon>
        <taxon>Brevibacteriaceae</taxon>
        <taxon>Brevibacterium</taxon>
    </lineage>
</organism>
<dbReference type="Gene3D" id="1.10.10.60">
    <property type="entry name" value="Homeodomain-like"/>
    <property type="match status" value="2"/>
</dbReference>
<gene>
    <name evidence="5" type="ORF">GSY69_04045</name>
</gene>
<evidence type="ECO:0000256" key="2">
    <source>
        <dbReference type="ARBA" id="ARBA00023125"/>
    </source>
</evidence>
<dbReference type="Pfam" id="PF12833">
    <property type="entry name" value="HTH_18"/>
    <property type="match status" value="1"/>
</dbReference>
<evidence type="ECO:0000259" key="4">
    <source>
        <dbReference type="PROSITE" id="PS01124"/>
    </source>
</evidence>